<feature type="chain" id="PRO_5038594530" description="Lipoprotein" evidence="1">
    <location>
        <begin position="19"/>
        <end position="161"/>
    </location>
</feature>
<evidence type="ECO:0000313" key="3">
    <source>
        <dbReference type="Proteomes" id="UP000812270"/>
    </source>
</evidence>
<dbReference type="EMBL" id="JAHSPG010000002">
    <property type="protein sequence ID" value="MBV4356660.1"/>
    <property type="molecule type" value="Genomic_DNA"/>
</dbReference>
<keyword evidence="1" id="KW-0732">Signal</keyword>
<organism evidence="2 3">
    <name type="scientific">Pinibacter aurantiacus</name>
    <dbReference type="NCBI Taxonomy" id="2851599"/>
    <lineage>
        <taxon>Bacteria</taxon>
        <taxon>Pseudomonadati</taxon>
        <taxon>Bacteroidota</taxon>
        <taxon>Chitinophagia</taxon>
        <taxon>Chitinophagales</taxon>
        <taxon>Chitinophagaceae</taxon>
        <taxon>Pinibacter</taxon>
    </lineage>
</organism>
<evidence type="ECO:0000313" key="2">
    <source>
        <dbReference type="EMBL" id="MBV4356660.1"/>
    </source>
</evidence>
<dbReference type="PROSITE" id="PS51257">
    <property type="entry name" value="PROKAR_LIPOPROTEIN"/>
    <property type="match status" value="1"/>
</dbReference>
<gene>
    <name evidence="2" type="ORF">KTO63_05820</name>
</gene>
<dbReference type="AlphaFoldDB" id="A0A9E2S9Y1"/>
<proteinExistence type="predicted"/>
<evidence type="ECO:0000256" key="1">
    <source>
        <dbReference type="SAM" id="SignalP"/>
    </source>
</evidence>
<comment type="caution">
    <text evidence="2">The sequence shown here is derived from an EMBL/GenBank/DDBJ whole genome shotgun (WGS) entry which is preliminary data.</text>
</comment>
<reference evidence="2" key="1">
    <citation type="submission" date="2021-06" db="EMBL/GenBank/DDBJ databases">
        <authorList>
            <person name="Huq M.A."/>
        </authorList>
    </citation>
    <scope>NUCLEOTIDE SEQUENCE</scope>
    <source>
        <strain evidence="2">MAH-26</strain>
    </source>
</reference>
<feature type="signal peptide" evidence="1">
    <location>
        <begin position="1"/>
        <end position="18"/>
    </location>
</feature>
<protein>
    <recommendedName>
        <fullName evidence="4">Lipoprotein</fullName>
    </recommendedName>
</protein>
<dbReference type="Proteomes" id="UP000812270">
    <property type="component" value="Unassembled WGS sequence"/>
</dbReference>
<accession>A0A9E2S9Y1</accession>
<dbReference type="RefSeq" id="WP_217790284.1">
    <property type="nucleotide sequence ID" value="NZ_JAHSPG010000002.1"/>
</dbReference>
<evidence type="ECO:0008006" key="4">
    <source>
        <dbReference type="Google" id="ProtNLM"/>
    </source>
</evidence>
<keyword evidence="3" id="KW-1185">Reference proteome</keyword>
<sequence>MKKIILILSLCYMAIACNNTNGNTKAISADSTAKKETIKEIPEKRSTVNAKPVMAFEKPVADNLNKWKFSVKLYETKYTFKYKVEMQYQEVTGADTITFPNLGYTPRPVLKQGTDPYSCIIGFKDNSGDFKPYKLVIAENDELSIKTLKHYSVTRSSVPAK</sequence>
<name>A0A9E2S9Y1_9BACT</name>